<dbReference type="InterPro" id="IPR002842">
    <property type="entry name" value="ATPase_V1_Esu"/>
</dbReference>
<dbReference type="Gene3D" id="6.10.250.1620">
    <property type="match status" value="1"/>
</dbReference>
<dbReference type="GO" id="GO:0046961">
    <property type="term" value="F:proton-transporting ATPase activity, rotational mechanism"/>
    <property type="evidence" value="ECO:0007669"/>
    <property type="project" value="InterPro"/>
</dbReference>
<sequence>MNDAEVERQIHQMVAFIKQEAEEKASEIRVTAEEEFNIEKLQMVEEERRRIKKEYERKESQAEVREKIEFSTQLNAMRLKILHARDEAVQGMLAGARADLEGVSQTPKYGEMLVGLILQSVQKLETDAAVVRCRECDVEKVKVAMAEAERQTPGLKLALDEHAHLPPPPGPDNGDGASCIGGVHVISMDGKITCNNSLDDRLKVAFERNLPELREAVFGVNPNVAASERGDDE</sequence>
<evidence type="ECO:0000256" key="3">
    <source>
        <dbReference type="ARBA" id="ARBA00023065"/>
    </source>
</evidence>
<evidence type="ECO:0008006" key="5">
    <source>
        <dbReference type="Google" id="ProtNLM"/>
    </source>
</evidence>
<comment type="similarity">
    <text evidence="1">Belongs to the V-ATPase E subunit family.</text>
</comment>
<dbReference type="AlphaFoldDB" id="A0A7S0IFN9"/>
<name>A0A7S0IFN9_MICPS</name>
<organism evidence="4">
    <name type="scientific">Micromonas pusilla</name>
    <name type="common">Picoplanktonic green alga</name>
    <name type="synonym">Chromulina pusilla</name>
    <dbReference type="NCBI Taxonomy" id="38833"/>
    <lineage>
        <taxon>Eukaryota</taxon>
        <taxon>Viridiplantae</taxon>
        <taxon>Chlorophyta</taxon>
        <taxon>Mamiellophyceae</taxon>
        <taxon>Mamiellales</taxon>
        <taxon>Mamiellaceae</taxon>
        <taxon>Micromonas</taxon>
    </lineage>
</organism>
<dbReference type="EMBL" id="HBEQ01009783">
    <property type="protein sequence ID" value="CAD8520440.1"/>
    <property type="molecule type" value="Transcribed_RNA"/>
</dbReference>
<dbReference type="GO" id="GO:0033178">
    <property type="term" value="C:proton-transporting two-sector ATPase complex, catalytic domain"/>
    <property type="evidence" value="ECO:0007669"/>
    <property type="project" value="InterPro"/>
</dbReference>
<dbReference type="Pfam" id="PF01991">
    <property type="entry name" value="vATP-synt_E"/>
    <property type="match status" value="1"/>
</dbReference>
<protein>
    <recommendedName>
        <fullName evidence="5">H+-or Na+-translocating f-type, v-type and A-type ATPase superfamily</fullName>
    </recommendedName>
</protein>
<reference evidence="4" key="1">
    <citation type="submission" date="2021-01" db="EMBL/GenBank/DDBJ databases">
        <authorList>
            <person name="Corre E."/>
            <person name="Pelletier E."/>
            <person name="Niang G."/>
            <person name="Scheremetjew M."/>
            <person name="Finn R."/>
            <person name="Kale V."/>
            <person name="Holt S."/>
            <person name="Cochrane G."/>
            <person name="Meng A."/>
            <person name="Brown T."/>
            <person name="Cohen L."/>
        </authorList>
    </citation>
    <scope>NUCLEOTIDE SEQUENCE</scope>
    <source>
        <strain evidence="4">CCMP1723</strain>
    </source>
</reference>
<dbReference type="SUPFAM" id="SSF160527">
    <property type="entry name" value="V-type ATPase subunit E-like"/>
    <property type="match status" value="1"/>
</dbReference>
<gene>
    <name evidence="4" type="ORF">MCOM1403_LOCUS7866</name>
</gene>
<evidence type="ECO:0000256" key="1">
    <source>
        <dbReference type="ARBA" id="ARBA00005901"/>
    </source>
</evidence>
<dbReference type="InterPro" id="IPR038495">
    <property type="entry name" value="ATPase_E_C"/>
</dbReference>
<dbReference type="HAMAP" id="MF_00311">
    <property type="entry name" value="ATP_synth_E_arch"/>
    <property type="match status" value="1"/>
</dbReference>
<evidence type="ECO:0000256" key="2">
    <source>
        <dbReference type="ARBA" id="ARBA00022448"/>
    </source>
</evidence>
<keyword evidence="2" id="KW-0813">Transport</keyword>
<evidence type="ECO:0000313" key="4">
    <source>
        <dbReference type="EMBL" id="CAD8520440.1"/>
    </source>
</evidence>
<keyword evidence="3" id="KW-0406">Ion transport</keyword>
<accession>A0A7S0IFN9</accession>
<dbReference type="PANTHER" id="PTHR45715">
    <property type="entry name" value="ATPASE H+-TRANSPORTING V1 SUBUNIT E1A-RELATED"/>
    <property type="match status" value="1"/>
</dbReference>
<proteinExistence type="inferred from homology"/>
<dbReference type="Gene3D" id="3.30.2320.30">
    <property type="entry name" value="ATP synthase, E subunit, C-terminal"/>
    <property type="match status" value="1"/>
</dbReference>